<proteinExistence type="predicted"/>
<dbReference type="Proteomes" id="UP000814140">
    <property type="component" value="Unassembled WGS sequence"/>
</dbReference>
<organism evidence="1 2">
    <name type="scientific">Artomyces pyxidatus</name>
    <dbReference type="NCBI Taxonomy" id="48021"/>
    <lineage>
        <taxon>Eukaryota</taxon>
        <taxon>Fungi</taxon>
        <taxon>Dikarya</taxon>
        <taxon>Basidiomycota</taxon>
        <taxon>Agaricomycotina</taxon>
        <taxon>Agaricomycetes</taxon>
        <taxon>Russulales</taxon>
        <taxon>Auriscalpiaceae</taxon>
        <taxon>Artomyces</taxon>
    </lineage>
</organism>
<protein>
    <submittedName>
        <fullName evidence="1">OPA3-domain-containing protein</fullName>
    </submittedName>
</protein>
<sequence>MATVKIGTLLIRTLAKPISAQIKNQAKEHERFRNVCVTLAQTMYRYEIKLRTNLLGEPAKHVRPLSEIRAIENGANFLAEGFLFTVAAALIVGETWRTSRNSSKRRDGVDEALETLQTQVREMDARMARWEDAVAEERQRNVELTRILERIVEIGLRGGWAEMQDTPLQLPRIRFTPSPHASSPSSALDSSQPSSQPEPRTP</sequence>
<keyword evidence="2" id="KW-1185">Reference proteome</keyword>
<dbReference type="EMBL" id="MU277209">
    <property type="protein sequence ID" value="KAI0062109.1"/>
    <property type="molecule type" value="Genomic_DNA"/>
</dbReference>
<comment type="caution">
    <text evidence="1">The sequence shown here is derived from an EMBL/GenBank/DDBJ whole genome shotgun (WGS) entry which is preliminary data.</text>
</comment>
<reference evidence="1" key="1">
    <citation type="submission" date="2021-03" db="EMBL/GenBank/DDBJ databases">
        <authorList>
            <consortium name="DOE Joint Genome Institute"/>
            <person name="Ahrendt S."/>
            <person name="Looney B.P."/>
            <person name="Miyauchi S."/>
            <person name="Morin E."/>
            <person name="Drula E."/>
            <person name="Courty P.E."/>
            <person name="Chicoki N."/>
            <person name="Fauchery L."/>
            <person name="Kohler A."/>
            <person name="Kuo A."/>
            <person name="Labutti K."/>
            <person name="Pangilinan J."/>
            <person name="Lipzen A."/>
            <person name="Riley R."/>
            <person name="Andreopoulos W."/>
            <person name="He G."/>
            <person name="Johnson J."/>
            <person name="Barry K.W."/>
            <person name="Grigoriev I.V."/>
            <person name="Nagy L."/>
            <person name="Hibbett D."/>
            <person name="Henrissat B."/>
            <person name="Matheny P.B."/>
            <person name="Labbe J."/>
            <person name="Martin F."/>
        </authorList>
    </citation>
    <scope>NUCLEOTIDE SEQUENCE</scope>
    <source>
        <strain evidence="1">HHB10654</strain>
    </source>
</reference>
<evidence type="ECO:0000313" key="1">
    <source>
        <dbReference type="EMBL" id="KAI0062109.1"/>
    </source>
</evidence>
<accession>A0ACB8SZX0</accession>
<reference evidence="1" key="2">
    <citation type="journal article" date="2022" name="New Phytol.">
        <title>Evolutionary transition to the ectomycorrhizal habit in the genomes of a hyperdiverse lineage of mushroom-forming fungi.</title>
        <authorList>
            <person name="Looney B."/>
            <person name="Miyauchi S."/>
            <person name="Morin E."/>
            <person name="Drula E."/>
            <person name="Courty P.E."/>
            <person name="Kohler A."/>
            <person name="Kuo A."/>
            <person name="LaButti K."/>
            <person name="Pangilinan J."/>
            <person name="Lipzen A."/>
            <person name="Riley R."/>
            <person name="Andreopoulos W."/>
            <person name="He G."/>
            <person name="Johnson J."/>
            <person name="Nolan M."/>
            <person name="Tritt A."/>
            <person name="Barry K.W."/>
            <person name="Grigoriev I.V."/>
            <person name="Nagy L.G."/>
            <person name="Hibbett D."/>
            <person name="Henrissat B."/>
            <person name="Matheny P.B."/>
            <person name="Labbe J."/>
            <person name="Martin F.M."/>
        </authorList>
    </citation>
    <scope>NUCLEOTIDE SEQUENCE</scope>
    <source>
        <strain evidence="1">HHB10654</strain>
    </source>
</reference>
<name>A0ACB8SZX0_9AGAM</name>
<gene>
    <name evidence="1" type="ORF">BV25DRAFT_1870529</name>
</gene>
<evidence type="ECO:0000313" key="2">
    <source>
        <dbReference type="Proteomes" id="UP000814140"/>
    </source>
</evidence>